<dbReference type="Proteomes" id="UP000674938">
    <property type="component" value="Unassembled WGS sequence"/>
</dbReference>
<dbReference type="CDD" id="cd07377">
    <property type="entry name" value="WHTH_GntR"/>
    <property type="match status" value="1"/>
</dbReference>
<dbReference type="InterPro" id="IPR036388">
    <property type="entry name" value="WH-like_DNA-bd_sf"/>
</dbReference>
<keyword evidence="3" id="KW-0804">Transcription</keyword>
<reference evidence="5" key="1">
    <citation type="submission" date="2020-12" db="EMBL/GenBank/DDBJ databases">
        <title>Vagococcus allomyrinae sp. nov. and Enterococcus lavae sp. nov., isolated from the larvae of Allomyrina dichotoma.</title>
        <authorList>
            <person name="Lee S.D."/>
        </authorList>
    </citation>
    <scope>NUCLEOTIDE SEQUENCE</scope>
    <source>
        <strain evidence="5">BWB3-3</strain>
    </source>
</reference>
<dbReference type="GO" id="GO:0003677">
    <property type="term" value="F:DNA binding"/>
    <property type="evidence" value="ECO:0007669"/>
    <property type="project" value="UniProtKB-KW"/>
</dbReference>
<dbReference type="InterPro" id="IPR000524">
    <property type="entry name" value="Tscrpt_reg_HTH_GntR"/>
</dbReference>
<comment type="caution">
    <text evidence="5">The sequence shown here is derived from an EMBL/GenBank/DDBJ whole genome shotgun (WGS) entry which is preliminary data.</text>
</comment>
<dbReference type="InterPro" id="IPR036390">
    <property type="entry name" value="WH_DNA-bd_sf"/>
</dbReference>
<dbReference type="RefSeq" id="WP_209533170.1">
    <property type="nucleotide sequence ID" value="NZ_JAEEGA010000035.1"/>
</dbReference>
<name>A0A940PB51_9ENTE</name>
<evidence type="ECO:0000313" key="5">
    <source>
        <dbReference type="EMBL" id="MBP1044602.1"/>
    </source>
</evidence>
<feature type="domain" description="HTH gntR-type" evidence="4">
    <location>
        <begin position="11"/>
        <end position="79"/>
    </location>
</feature>
<keyword evidence="2" id="KW-0238">DNA-binding</keyword>
<dbReference type="AlphaFoldDB" id="A0A940PB51"/>
<dbReference type="PANTHER" id="PTHR38445">
    <property type="entry name" value="HTH-TYPE TRANSCRIPTIONAL REPRESSOR YTRA"/>
    <property type="match status" value="1"/>
</dbReference>
<dbReference type="SMART" id="SM00345">
    <property type="entry name" value="HTH_GNTR"/>
    <property type="match status" value="1"/>
</dbReference>
<evidence type="ECO:0000256" key="3">
    <source>
        <dbReference type="ARBA" id="ARBA00023163"/>
    </source>
</evidence>
<dbReference type="GO" id="GO:0003700">
    <property type="term" value="F:DNA-binding transcription factor activity"/>
    <property type="evidence" value="ECO:0007669"/>
    <property type="project" value="InterPro"/>
</dbReference>
<organism evidence="5 6">
    <name type="scientific">Vagococcus allomyrinae</name>
    <dbReference type="NCBI Taxonomy" id="2794353"/>
    <lineage>
        <taxon>Bacteria</taxon>
        <taxon>Bacillati</taxon>
        <taxon>Bacillota</taxon>
        <taxon>Bacilli</taxon>
        <taxon>Lactobacillales</taxon>
        <taxon>Enterococcaceae</taxon>
        <taxon>Vagococcus</taxon>
    </lineage>
</organism>
<dbReference type="SUPFAM" id="SSF46785">
    <property type="entry name" value="Winged helix' DNA-binding domain"/>
    <property type="match status" value="1"/>
</dbReference>
<accession>A0A940PB51</accession>
<evidence type="ECO:0000313" key="6">
    <source>
        <dbReference type="Proteomes" id="UP000674938"/>
    </source>
</evidence>
<dbReference type="PANTHER" id="PTHR38445:SF7">
    <property type="entry name" value="GNTR-FAMILY TRANSCRIPTIONAL REGULATOR"/>
    <property type="match status" value="1"/>
</dbReference>
<dbReference type="Pfam" id="PF00392">
    <property type="entry name" value="GntR"/>
    <property type="match status" value="1"/>
</dbReference>
<keyword evidence="1" id="KW-0805">Transcription regulation</keyword>
<gene>
    <name evidence="5" type="ORF">I6N95_26685</name>
</gene>
<proteinExistence type="predicted"/>
<protein>
    <submittedName>
        <fullName evidence="5">GntR family transcriptional regulator</fullName>
    </submittedName>
</protein>
<evidence type="ECO:0000256" key="1">
    <source>
        <dbReference type="ARBA" id="ARBA00023015"/>
    </source>
</evidence>
<sequence length="122" mass="13794">MEIILSARSEQPIYEQVYDQIKSQIMDHSLVSGEELPSIRGLAKELKVSVITIKKSYEMLMQEGFVHSIKGKGTYVAEIDKEFIQKETVKSLRKQLSSISDQAKVVDISLTQLIELLSESYG</sequence>
<dbReference type="Gene3D" id="1.10.10.10">
    <property type="entry name" value="Winged helix-like DNA-binding domain superfamily/Winged helix DNA-binding domain"/>
    <property type="match status" value="1"/>
</dbReference>
<dbReference type="PROSITE" id="PS50949">
    <property type="entry name" value="HTH_GNTR"/>
    <property type="match status" value="1"/>
</dbReference>
<evidence type="ECO:0000259" key="4">
    <source>
        <dbReference type="PROSITE" id="PS50949"/>
    </source>
</evidence>
<evidence type="ECO:0000256" key="2">
    <source>
        <dbReference type="ARBA" id="ARBA00023125"/>
    </source>
</evidence>
<dbReference type="EMBL" id="JAEEGA010000035">
    <property type="protein sequence ID" value="MBP1044602.1"/>
    <property type="molecule type" value="Genomic_DNA"/>
</dbReference>
<keyword evidence="6" id="KW-1185">Reference proteome</keyword>